<reference evidence="2" key="1">
    <citation type="submission" date="2023-10" db="EMBL/GenBank/DDBJ databases">
        <authorList>
            <person name="Leclercq S."/>
        </authorList>
    </citation>
    <scope>NUCLEOTIDE SEQUENCE</scope>
    <source>
        <strain evidence="2">F1253</strain>
        <plasmid evidence="2">pF1253-2</plasmid>
    </source>
</reference>
<feature type="compositionally biased region" description="Basic residues" evidence="1">
    <location>
        <begin position="74"/>
        <end position="87"/>
    </location>
</feature>
<proteinExistence type="predicted"/>
<dbReference type="EMBL" id="OY757133">
    <property type="protein sequence ID" value="CAK1261645.1"/>
    <property type="molecule type" value="Genomic_DNA"/>
</dbReference>
<protein>
    <submittedName>
        <fullName evidence="2">Uncharacterized protein</fullName>
    </submittedName>
</protein>
<name>A0AAV1IQX8_ECOLX</name>
<keyword evidence="2" id="KW-0614">Plasmid</keyword>
<dbReference type="Proteomes" id="UP001295856">
    <property type="component" value="Plasmid pF1253-2"/>
</dbReference>
<evidence type="ECO:0000256" key="1">
    <source>
        <dbReference type="SAM" id="MobiDB-lite"/>
    </source>
</evidence>
<gene>
    <name evidence="2" type="ORF">FGAF1253_46910</name>
</gene>
<evidence type="ECO:0000313" key="3">
    <source>
        <dbReference type="Proteomes" id="UP001295856"/>
    </source>
</evidence>
<dbReference type="AlphaFoldDB" id="A0AAV1IQX8"/>
<feature type="region of interest" description="Disordered" evidence="1">
    <location>
        <begin position="67"/>
        <end position="87"/>
    </location>
</feature>
<accession>A0AAV1IQX8</accession>
<organism evidence="2 3">
    <name type="scientific">Escherichia coli</name>
    <dbReference type="NCBI Taxonomy" id="562"/>
    <lineage>
        <taxon>Bacteria</taxon>
        <taxon>Pseudomonadati</taxon>
        <taxon>Pseudomonadota</taxon>
        <taxon>Gammaproteobacteria</taxon>
        <taxon>Enterobacterales</taxon>
        <taxon>Enterobacteriaceae</taxon>
        <taxon>Escherichia</taxon>
    </lineage>
</organism>
<evidence type="ECO:0000313" key="2">
    <source>
        <dbReference type="EMBL" id="CAK1261645.1"/>
    </source>
</evidence>
<geneLocation type="plasmid" evidence="2 3">
    <name>pF1253-2</name>
</geneLocation>
<sequence>MRDALKLADEATITARMNAIPHSNYRAVVFTKEQYARIPLRDDTVDEHAQDMLYDFVAAGRVASAMDSDSHRKEAARRRVARRQRRSVRKVVQPDAGIFYSGFSSVNAGEPRSV</sequence>